<proteinExistence type="predicted"/>
<comment type="caution">
    <text evidence="1">The sequence shown here is derived from an EMBL/GenBank/DDBJ whole genome shotgun (WGS) entry which is preliminary data.</text>
</comment>
<gene>
    <name evidence="1" type="ORF">Syun_015105</name>
</gene>
<evidence type="ECO:0000313" key="2">
    <source>
        <dbReference type="Proteomes" id="UP001420932"/>
    </source>
</evidence>
<sequence length="138" mass="15722">MDYVVHGFMMQTGIPQTCALGDPNKNSDDGQTLPKISSNWTQKNGWEVNVVEAEQRPSYKDRLVNVGKQRFDENISLKVGDFSVIEDSIGPWVKLSSNLPSKMEKQMENVMVVKLLERSLGYRMLCNRIVALWDLTNE</sequence>
<dbReference type="AlphaFoldDB" id="A0AAP0PCJ2"/>
<dbReference type="EMBL" id="JBBNAF010000006">
    <property type="protein sequence ID" value="KAK9135775.1"/>
    <property type="molecule type" value="Genomic_DNA"/>
</dbReference>
<reference evidence="1 2" key="1">
    <citation type="submission" date="2024-01" db="EMBL/GenBank/DDBJ databases">
        <title>Genome assemblies of Stephania.</title>
        <authorList>
            <person name="Yang L."/>
        </authorList>
    </citation>
    <scope>NUCLEOTIDE SEQUENCE [LARGE SCALE GENOMIC DNA]</scope>
    <source>
        <strain evidence="1">YNDBR</strain>
        <tissue evidence="1">Leaf</tissue>
    </source>
</reference>
<name>A0AAP0PCJ2_9MAGN</name>
<dbReference type="Proteomes" id="UP001420932">
    <property type="component" value="Unassembled WGS sequence"/>
</dbReference>
<keyword evidence="2" id="KW-1185">Reference proteome</keyword>
<organism evidence="1 2">
    <name type="scientific">Stephania yunnanensis</name>
    <dbReference type="NCBI Taxonomy" id="152371"/>
    <lineage>
        <taxon>Eukaryota</taxon>
        <taxon>Viridiplantae</taxon>
        <taxon>Streptophyta</taxon>
        <taxon>Embryophyta</taxon>
        <taxon>Tracheophyta</taxon>
        <taxon>Spermatophyta</taxon>
        <taxon>Magnoliopsida</taxon>
        <taxon>Ranunculales</taxon>
        <taxon>Menispermaceae</taxon>
        <taxon>Menispermoideae</taxon>
        <taxon>Cissampelideae</taxon>
        <taxon>Stephania</taxon>
    </lineage>
</organism>
<accession>A0AAP0PCJ2</accession>
<protein>
    <submittedName>
        <fullName evidence="1">Uncharacterized protein</fullName>
    </submittedName>
</protein>
<evidence type="ECO:0000313" key="1">
    <source>
        <dbReference type="EMBL" id="KAK9135775.1"/>
    </source>
</evidence>